<dbReference type="Gene3D" id="3.40.50.10810">
    <property type="entry name" value="Tandem AAA-ATPase domain"/>
    <property type="match status" value="1"/>
</dbReference>
<dbReference type="STRING" id="1076935.U4L3K7"/>
<evidence type="ECO:0000256" key="7">
    <source>
        <dbReference type="ARBA" id="ARBA00022763"/>
    </source>
</evidence>
<name>U4L3K7_PYROM</name>
<evidence type="ECO:0000313" key="21">
    <source>
        <dbReference type="Proteomes" id="UP000018144"/>
    </source>
</evidence>
<evidence type="ECO:0000256" key="2">
    <source>
        <dbReference type="ARBA" id="ARBA00004286"/>
    </source>
</evidence>
<dbReference type="Proteomes" id="UP000018144">
    <property type="component" value="Unassembled WGS sequence"/>
</dbReference>
<reference evidence="20 21" key="1">
    <citation type="journal article" date="2013" name="PLoS Genet.">
        <title>The genome and development-dependent transcriptomes of Pyronema confluens: a window into fungal evolution.</title>
        <authorList>
            <person name="Traeger S."/>
            <person name="Altegoer F."/>
            <person name="Freitag M."/>
            <person name="Gabaldon T."/>
            <person name="Kempken F."/>
            <person name="Kumar A."/>
            <person name="Marcet-Houben M."/>
            <person name="Poggeler S."/>
            <person name="Stajich J.E."/>
            <person name="Nowrousian M."/>
        </authorList>
    </citation>
    <scope>NUCLEOTIDE SEQUENCE [LARGE SCALE GENOMIC DNA]</scope>
    <source>
        <strain evidence="21">CBS 100304</strain>
        <tissue evidence="20">Vegetative mycelium</tissue>
    </source>
</reference>
<feature type="domain" description="Helicase C-terminal" evidence="19">
    <location>
        <begin position="922"/>
        <end position="1073"/>
    </location>
</feature>
<dbReference type="InterPro" id="IPR003892">
    <property type="entry name" value="CUE"/>
</dbReference>
<evidence type="ECO:0000256" key="15">
    <source>
        <dbReference type="ARBA" id="ARBA00048432"/>
    </source>
</evidence>
<evidence type="ECO:0000256" key="16">
    <source>
        <dbReference type="SAM" id="MobiDB-lite"/>
    </source>
</evidence>
<dbReference type="SMART" id="SM00490">
    <property type="entry name" value="HELICc"/>
    <property type="match status" value="1"/>
</dbReference>
<dbReference type="InterPro" id="IPR049730">
    <property type="entry name" value="SNF2/RAD54-like_C"/>
</dbReference>
<dbReference type="Gene3D" id="3.40.50.300">
    <property type="entry name" value="P-loop containing nucleotide triphosphate hydrolases"/>
    <property type="match status" value="1"/>
</dbReference>
<evidence type="ECO:0000256" key="13">
    <source>
        <dbReference type="ARBA" id="ARBA00023204"/>
    </source>
</evidence>
<evidence type="ECO:0000256" key="10">
    <source>
        <dbReference type="ARBA" id="ARBA00022840"/>
    </source>
</evidence>
<feature type="compositionally biased region" description="Acidic residues" evidence="16">
    <location>
        <begin position="370"/>
        <end position="389"/>
    </location>
</feature>
<comment type="similarity">
    <text evidence="3">Belongs to the SNF2/RAD54 helicase family.</text>
</comment>
<evidence type="ECO:0000256" key="9">
    <source>
        <dbReference type="ARBA" id="ARBA00022806"/>
    </source>
</evidence>
<dbReference type="PROSITE" id="PS51140">
    <property type="entry name" value="CUE"/>
    <property type="match status" value="1"/>
</dbReference>
<keyword evidence="12" id="KW-0238">DNA-binding</keyword>
<feature type="region of interest" description="Disordered" evidence="16">
    <location>
        <begin position="506"/>
        <end position="537"/>
    </location>
</feature>
<dbReference type="CDD" id="cd17998">
    <property type="entry name" value="DEXHc_SMARCAD1"/>
    <property type="match status" value="1"/>
</dbReference>
<dbReference type="InterPro" id="IPR027417">
    <property type="entry name" value="P-loop_NTPase"/>
</dbReference>
<keyword evidence="9 20" id="KW-0347">Helicase</keyword>
<keyword evidence="7" id="KW-0227">DNA damage</keyword>
<dbReference type="GO" id="GO:0006281">
    <property type="term" value="P:DNA repair"/>
    <property type="evidence" value="ECO:0007669"/>
    <property type="project" value="UniProtKB-KW"/>
</dbReference>
<evidence type="ECO:0000256" key="11">
    <source>
        <dbReference type="ARBA" id="ARBA00022853"/>
    </source>
</evidence>
<dbReference type="InterPro" id="IPR038718">
    <property type="entry name" value="SNF2-like_sf"/>
</dbReference>
<proteinExistence type="inferred from homology"/>
<gene>
    <name evidence="20" type="ORF">PCON_03071</name>
</gene>
<evidence type="ECO:0000259" key="19">
    <source>
        <dbReference type="PROSITE" id="PS51194"/>
    </source>
</evidence>
<dbReference type="GO" id="GO:0016787">
    <property type="term" value="F:hydrolase activity"/>
    <property type="evidence" value="ECO:0007669"/>
    <property type="project" value="UniProtKB-KW"/>
</dbReference>
<dbReference type="GO" id="GO:0003677">
    <property type="term" value="F:DNA binding"/>
    <property type="evidence" value="ECO:0007669"/>
    <property type="project" value="UniProtKB-KW"/>
</dbReference>
<evidence type="ECO:0000256" key="1">
    <source>
        <dbReference type="ARBA" id="ARBA00004123"/>
    </source>
</evidence>
<feature type="region of interest" description="Disordered" evidence="16">
    <location>
        <begin position="329"/>
        <end position="389"/>
    </location>
</feature>
<protein>
    <recommendedName>
        <fullName evidence="4">DNA helicase</fullName>
        <ecNumber evidence="4">3.6.4.12</ecNumber>
    </recommendedName>
</protein>
<dbReference type="FunFam" id="3.40.50.10810:FF:000014">
    <property type="entry name" value="SWI/SNF-related matrix-associated actin-dependent regulator of chromatin subfamily A containing DEAD/H box 1"/>
    <property type="match status" value="1"/>
</dbReference>
<dbReference type="InterPro" id="IPR000330">
    <property type="entry name" value="SNF2_N"/>
</dbReference>
<dbReference type="eggNOG" id="KOG0389">
    <property type="taxonomic scope" value="Eukaryota"/>
</dbReference>
<keyword evidence="8" id="KW-0378">Hydrolase</keyword>
<dbReference type="GO" id="GO:0003678">
    <property type="term" value="F:DNA helicase activity"/>
    <property type="evidence" value="ECO:0007669"/>
    <property type="project" value="UniProtKB-EC"/>
</dbReference>
<dbReference type="GO" id="GO:0043130">
    <property type="term" value="F:ubiquitin binding"/>
    <property type="evidence" value="ECO:0007669"/>
    <property type="project" value="InterPro"/>
</dbReference>
<evidence type="ECO:0000256" key="5">
    <source>
        <dbReference type="ARBA" id="ARBA00022454"/>
    </source>
</evidence>
<evidence type="ECO:0000313" key="20">
    <source>
        <dbReference type="EMBL" id="CCX04640.1"/>
    </source>
</evidence>
<evidence type="ECO:0000259" key="18">
    <source>
        <dbReference type="PROSITE" id="PS51192"/>
    </source>
</evidence>
<dbReference type="GO" id="GO:0140658">
    <property type="term" value="F:ATP-dependent chromatin remodeler activity"/>
    <property type="evidence" value="ECO:0007669"/>
    <property type="project" value="UniProtKB-ARBA"/>
</dbReference>
<keyword evidence="21" id="KW-1185">Reference proteome</keyword>
<accession>U4L3K7</accession>
<dbReference type="Pfam" id="PF00271">
    <property type="entry name" value="Helicase_C"/>
    <property type="match status" value="1"/>
</dbReference>
<feature type="compositionally biased region" description="Polar residues" evidence="16">
    <location>
        <begin position="40"/>
        <end position="58"/>
    </location>
</feature>
<keyword evidence="11" id="KW-0156">Chromatin regulator</keyword>
<dbReference type="SMART" id="SM00487">
    <property type="entry name" value="DEXDc"/>
    <property type="match status" value="1"/>
</dbReference>
<keyword evidence="10" id="KW-0067">ATP-binding</keyword>
<feature type="region of interest" description="Disordered" evidence="16">
    <location>
        <begin position="1"/>
        <end position="58"/>
    </location>
</feature>
<keyword evidence="13" id="KW-0234">DNA repair</keyword>
<dbReference type="InterPro" id="IPR014001">
    <property type="entry name" value="Helicase_ATP-bd"/>
</dbReference>
<dbReference type="PANTHER" id="PTHR10799">
    <property type="entry name" value="SNF2/RAD54 HELICASE FAMILY"/>
    <property type="match status" value="1"/>
</dbReference>
<dbReference type="SUPFAM" id="SSF52540">
    <property type="entry name" value="P-loop containing nucleoside triphosphate hydrolases"/>
    <property type="match status" value="2"/>
</dbReference>
<feature type="compositionally biased region" description="Polar residues" evidence="16">
    <location>
        <begin position="104"/>
        <end position="119"/>
    </location>
</feature>
<dbReference type="OMA" id="IQDKWAA"/>
<dbReference type="EMBL" id="HF935211">
    <property type="protein sequence ID" value="CCX04640.1"/>
    <property type="molecule type" value="Genomic_DNA"/>
</dbReference>
<sequence length="1100" mass="122523">MDNIQKKSRPLDSSDEDAGSPKKRKISFENDEATLPETIQADTIPTQPLSTTASKTQIPSTIPTQLLGITSSPPLQSLHITQPTQALRPPTPPNKGVIQVPCSSPFRTQQSTPTATRTIPPTEKGFTSIRPLDFYKNSAANPINLDSQGPHYVAPSDSEISDNEIQPVFAGASKQNANSVVQVPVSPVAMHNISARYTYTPKPQIGRLDSLNKRPGIPGGIMQRRPEPAKPAGDIKLDDIINPEHRAAVERMKSIAPNRTISQLLHTLIEHKGNFDDAMERITRDDGDDGDVVDLTGDSVGRQSFKTANRGIGAGKVAIKDKWSSTQAVKRDLTASPPAAAPARKRKLIRGGNRGSLEKDRSESPAEAIQLDDSDSEAEEDGDSEDERELEEKVLKYINKCDVKELSDFASTTEEIAKAIIDARPFRNIDSIREVSLASAAPAGKRRGRAKPVGDKVIDVCIETWRGYVAVDSLIRKVEALGKPLAESIKAWGVDVQTGGELEMTDLVESDSNSTKDSGVGTPTDDGENDIKGTKRTRTFKDQPKNLREGVVLKDYQLAGINWLNLLYEKKLSCILADEMGLGKTCQVISFFAHLLSKGITGPHLVVVPSSTLENWLREFSNFCPALKVEPYYGSQKERPMIRESLRKDRSWNVLVTTYQLATGDKNDRGFLKSLRFNCCVYDEGHMLKNGSSARYDALIKLPADFRLLLTGTPLQNNLQELASLLAFILPSVFDEKKGDLASIFKYKAKTTDDEESNSALLSAQRIRRARSMMTPFVLRRKKAQVLKHLPGKTQRVEYCPLTESQQKIYDHQLTTAQDSIEARATGKKSNKTASNVMMQLRKAAIHPLLFRDNYPDEKLKKMAKDIMKEPQYKGNDMTYIYEDMEVMNDLELHRLCENFPKTIGKYSLKNEEWMDSGKIEAFKTLLTDFKKKGDRVLVFSQFTQMMDILEMALTTMDIGYLRIDGSTPVEARQDLIDQYHQEEDIMVFLLSTKAGGFGINLACANKVVIFDSSFNPHDDAQASDRAHRVGQTREVEVIRLITKHTIEEQILQLANTKLALDQSISEGDEKAFEGKAEELVAKMLLESHRLDKKEDKEEA</sequence>
<feature type="domain" description="Helicase ATP-binding" evidence="18">
    <location>
        <begin position="565"/>
        <end position="732"/>
    </location>
</feature>
<dbReference type="AlphaFoldDB" id="U4L3K7"/>
<feature type="domain" description="CUE" evidence="17">
    <location>
        <begin position="244"/>
        <end position="288"/>
    </location>
</feature>
<evidence type="ECO:0000256" key="12">
    <source>
        <dbReference type="ARBA" id="ARBA00023125"/>
    </source>
</evidence>
<comment type="catalytic activity">
    <reaction evidence="15">
        <text>ATP + H2O = ADP + phosphate + H(+)</text>
        <dbReference type="Rhea" id="RHEA:13065"/>
        <dbReference type="ChEBI" id="CHEBI:15377"/>
        <dbReference type="ChEBI" id="CHEBI:15378"/>
        <dbReference type="ChEBI" id="CHEBI:30616"/>
        <dbReference type="ChEBI" id="CHEBI:43474"/>
        <dbReference type="ChEBI" id="CHEBI:456216"/>
        <dbReference type="EC" id="3.6.4.12"/>
    </reaction>
    <physiologicalReaction direction="left-to-right" evidence="15">
        <dbReference type="Rhea" id="RHEA:13066"/>
    </physiologicalReaction>
</comment>
<evidence type="ECO:0000256" key="4">
    <source>
        <dbReference type="ARBA" id="ARBA00012551"/>
    </source>
</evidence>
<dbReference type="EC" id="3.6.4.12" evidence="4"/>
<dbReference type="PROSITE" id="PS51194">
    <property type="entry name" value="HELICASE_CTER"/>
    <property type="match status" value="1"/>
</dbReference>
<evidence type="ECO:0000256" key="3">
    <source>
        <dbReference type="ARBA" id="ARBA00007025"/>
    </source>
</evidence>
<comment type="subcellular location">
    <subcellularLocation>
        <location evidence="2">Chromosome</location>
    </subcellularLocation>
    <subcellularLocation>
        <location evidence="1">Nucleus</location>
    </subcellularLocation>
</comment>
<evidence type="ECO:0000256" key="8">
    <source>
        <dbReference type="ARBA" id="ARBA00022801"/>
    </source>
</evidence>
<keyword evidence="6" id="KW-0547">Nucleotide-binding</keyword>
<dbReference type="GO" id="GO:0005694">
    <property type="term" value="C:chromosome"/>
    <property type="evidence" value="ECO:0007669"/>
    <property type="project" value="UniProtKB-SubCell"/>
</dbReference>
<dbReference type="CDD" id="cd18793">
    <property type="entry name" value="SF2_C_SNF"/>
    <property type="match status" value="1"/>
</dbReference>
<keyword evidence="14" id="KW-0539">Nucleus</keyword>
<dbReference type="Pfam" id="PF00176">
    <property type="entry name" value="SNF2-rel_dom"/>
    <property type="match status" value="1"/>
</dbReference>
<dbReference type="PROSITE" id="PS51192">
    <property type="entry name" value="HELICASE_ATP_BIND_1"/>
    <property type="match status" value="1"/>
</dbReference>
<dbReference type="InterPro" id="IPR001650">
    <property type="entry name" value="Helicase_C-like"/>
</dbReference>
<dbReference type="GO" id="GO:0005524">
    <property type="term" value="F:ATP binding"/>
    <property type="evidence" value="ECO:0007669"/>
    <property type="project" value="UniProtKB-KW"/>
</dbReference>
<evidence type="ECO:0000259" key="17">
    <source>
        <dbReference type="PROSITE" id="PS51140"/>
    </source>
</evidence>
<evidence type="ECO:0000256" key="6">
    <source>
        <dbReference type="ARBA" id="ARBA00022741"/>
    </source>
</evidence>
<evidence type="ECO:0000256" key="14">
    <source>
        <dbReference type="ARBA" id="ARBA00023242"/>
    </source>
</evidence>
<feature type="region of interest" description="Disordered" evidence="16">
    <location>
        <begin position="104"/>
        <end position="128"/>
    </location>
</feature>
<keyword evidence="5" id="KW-0158">Chromosome</keyword>
<dbReference type="OrthoDB" id="5857104at2759"/>
<organism evidence="20 21">
    <name type="scientific">Pyronema omphalodes (strain CBS 100304)</name>
    <name type="common">Pyronema confluens</name>
    <dbReference type="NCBI Taxonomy" id="1076935"/>
    <lineage>
        <taxon>Eukaryota</taxon>
        <taxon>Fungi</taxon>
        <taxon>Dikarya</taxon>
        <taxon>Ascomycota</taxon>
        <taxon>Pezizomycotina</taxon>
        <taxon>Pezizomycetes</taxon>
        <taxon>Pezizales</taxon>
        <taxon>Pyronemataceae</taxon>
        <taxon>Pyronema</taxon>
    </lineage>
</organism>
<dbReference type="GO" id="GO:0005634">
    <property type="term" value="C:nucleus"/>
    <property type="evidence" value="ECO:0007669"/>
    <property type="project" value="UniProtKB-SubCell"/>
</dbReference>